<dbReference type="InterPro" id="IPR051560">
    <property type="entry name" value="MAM_domain-containing"/>
</dbReference>
<dbReference type="Ensembl" id="ENSCSAVT00000002036.1">
    <property type="protein sequence ID" value="ENSCSAVP00000002002.1"/>
    <property type="gene ID" value="ENSCSAVG00000001171.1"/>
</dbReference>
<dbReference type="Ensembl" id="ENSCSAVT00000002037.1">
    <property type="protein sequence ID" value="ENSCSAVP00000002003.1"/>
    <property type="gene ID" value="ENSCSAVG00000001171.1"/>
</dbReference>
<dbReference type="HOGENOM" id="CLU_1824636_0_0_1"/>
<dbReference type="InterPro" id="IPR013320">
    <property type="entry name" value="ConA-like_dom_sf"/>
</dbReference>
<dbReference type="InterPro" id="IPR000998">
    <property type="entry name" value="MAM_dom"/>
</dbReference>
<dbReference type="Proteomes" id="UP000007875">
    <property type="component" value="Unassembled WGS sequence"/>
</dbReference>
<accession>H2Y9K4</accession>
<dbReference type="AlphaFoldDB" id="H2Y9K4"/>
<sequence>MWTNNGFRRRSMGTPSYMTGPQSANTGEYYAYFETSSPAMPGNTVTLSSQNDLSGCFCLKFYHQHAVAEDMEHSFHVSVNEEIVLSIEESDDEWEEYYVQVDLAGPVQITFVGTRGSNWQGDTAIDDISLTPGMCAEEEDD</sequence>
<name>H2Y9K4_CIOSA</name>
<protein>
    <recommendedName>
        <fullName evidence="1">MAM domain-containing protein</fullName>
    </recommendedName>
</protein>
<reference evidence="2" key="2">
    <citation type="submission" date="2025-05" db="UniProtKB">
        <authorList>
            <consortium name="Ensembl"/>
        </authorList>
    </citation>
    <scope>IDENTIFICATION</scope>
</reference>
<evidence type="ECO:0000259" key="1">
    <source>
        <dbReference type="PROSITE" id="PS50060"/>
    </source>
</evidence>
<dbReference type="PANTHER" id="PTHR23282:SF101">
    <property type="entry name" value="MAM DOMAIN-CONTAINING PROTEIN"/>
    <property type="match status" value="1"/>
</dbReference>
<reference evidence="3" key="1">
    <citation type="submission" date="2003-08" db="EMBL/GenBank/DDBJ databases">
        <authorList>
            <person name="Birren B."/>
            <person name="Nusbaum C."/>
            <person name="Abebe A."/>
            <person name="Abouelleil A."/>
            <person name="Adekoya E."/>
            <person name="Ait-zahra M."/>
            <person name="Allen N."/>
            <person name="Allen T."/>
            <person name="An P."/>
            <person name="Anderson M."/>
            <person name="Anderson S."/>
            <person name="Arachchi H."/>
            <person name="Armbruster J."/>
            <person name="Bachantsang P."/>
            <person name="Baldwin J."/>
            <person name="Barry A."/>
            <person name="Bayul T."/>
            <person name="Blitshsteyn B."/>
            <person name="Bloom T."/>
            <person name="Blye J."/>
            <person name="Boguslavskiy L."/>
            <person name="Borowsky M."/>
            <person name="Boukhgalter B."/>
            <person name="Brunache A."/>
            <person name="Butler J."/>
            <person name="Calixte N."/>
            <person name="Calvo S."/>
            <person name="Camarata J."/>
            <person name="Campo K."/>
            <person name="Chang J."/>
            <person name="Cheshatsang Y."/>
            <person name="Citroen M."/>
            <person name="Collymore A."/>
            <person name="Considine T."/>
            <person name="Cook A."/>
            <person name="Cooke P."/>
            <person name="Corum B."/>
            <person name="Cuomo C."/>
            <person name="David R."/>
            <person name="Dawoe T."/>
            <person name="Degray S."/>
            <person name="Dodge S."/>
            <person name="Dooley K."/>
            <person name="Dorje P."/>
            <person name="Dorjee K."/>
            <person name="Dorris L."/>
            <person name="Duffey N."/>
            <person name="Dupes A."/>
            <person name="Elkins T."/>
            <person name="Engels R."/>
            <person name="Erickson J."/>
            <person name="Farina A."/>
            <person name="Faro S."/>
            <person name="Ferreira P."/>
            <person name="Fischer H."/>
            <person name="Fitzgerald M."/>
            <person name="Foley K."/>
            <person name="Gage D."/>
            <person name="Galagan J."/>
            <person name="Gearin G."/>
            <person name="Gnerre S."/>
            <person name="Gnirke A."/>
            <person name="Goyette A."/>
            <person name="Graham J."/>
            <person name="Grandbois E."/>
            <person name="Gyaltsen K."/>
            <person name="Hafez N."/>
            <person name="Hagopian D."/>
            <person name="Hagos B."/>
            <person name="Hall J."/>
            <person name="Hatcher B."/>
            <person name="Heller A."/>
            <person name="Higgins H."/>
            <person name="Honan T."/>
            <person name="Horn A."/>
            <person name="Houde N."/>
            <person name="Hughes L."/>
            <person name="Hulme W."/>
            <person name="Husby E."/>
            <person name="Iliev I."/>
            <person name="Jaffe D."/>
            <person name="Jones C."/>
            <person name="Kamal M."/>
            <person name="Kamat A."/>
            <person name="Kamvysselis M."/>
            <person name="Karlsson E."/>
            <person name="Kells C."/>
            <person name="Kieu A."/>
            <person name="Kisner P."/>
            <person name="Kodira C."/>
            <person name="Kulbokas E."/>
            <person name="Labutti K."/>
            <person name="Lama D."/>
            <person name="Landers T."/>
            <person name="Leger J."/>
            <person name="Levine S."/>
            <person name="Lewis D."/>
            <person name="Lewis T."/>
            <person name="Lindblad-toh K."/>
            <person name="Liu X."/>
            <person name="Lokyitsang T."/>
            <person name="Lokyitsang Y."/>
            <person name="Lucien O."/>
            <person name="Lui A."/>
            <person name="Ma L.J."/>
            <person name="Mabbitt R."/>
            <person name="Macdonald J."/>
            <person name="Maclean C."/>
            <person name="Major J."/>
            <person name="Manning J."/>
            <person name="Marabella R."/>
            <person name="Maru K."/>
            <person name="Matthews C."/>
            <person name="Mauceli E."/>
            <person name="Mccarthy M."/>
            <person name="Mcdonough S."/>
            <person name="Mcghee T."/>
            <person name="Meldrim J."/>
            <person name="Meneus L."/>
            <person name="Mesirov J."/>
            <person name="Mihalev A."/>
            <person name="Mihova T."/>
            <person name="Mikkelsen T."/>
            <person name="Mlenga V."/>
            <person name="Moru K."/>
            <person name="Mozes J."/>
            <person name="Mulrain L."/>
            <person name="Munson G."/>
            <person name="Naylor J."/>
            <person name="Newes C."/>
            <person name="Nguyen C."/>
            <person name="Nguyen N."/>
            <person name="Nguyen T."/>
            <person name="Nicol R."/>
            <person name="Nielsen C."/>
            <person name="Nizzari M."/>
            <person name="Norbu C."/>
            <person name="Norbu N."/>
            <person name="O'donnell P."/>
            <person name="Okoawo O."/>
            <person name="O'leary S."/>
            <person name="Omotosho B."/>
            <person name="O'neill K."/>
            <person name="Osman S."/>
            <person name="Parker S."/>
            <person name="Perrin D."/>
            <person name="Phunkhang P."/>
            <person name="Piqani B."/>
            <person name="Purcell S."/>
            <person name="Rachupka T."/>
            <person name="Ramasamy U."/>
            <person name="Rameau R."/>
            <person name="Ray V."/>
            <person name="Raymond C."/>
            <person name="Retta R."/>
            <person name="Richardson S."/>
            <person name="Rise C."/>
            <person name="Rodriguez J."/>
            <person name="Rogers J."/>
            <person name="Rogov P."/>
            <person name="Rutman M."/>
            <person name="Schupbach R."/>
            <person name="Seaman C."/>
            <person name="Settipalli S."/>
            <person name="Sharpe T."/>
            <person name="Sheridan J."/>
            <person name="Sherpa N."/>
            <person name="Shi J."/>
            <person name="Smirnov S."/>
            <person name="Smith C."/>
            <person name="Sougnez C."/>
            <person name="Spencer B."/>
            <person name="Stalker J."/>
            <person name="Stange-thomann N."/>
            <person name="Stavropoulos S."/>
            <person name="Stetson K."/>
            <person name="Stone C."/>
            <person name="Stone S."/>
            <person name="Stubbs M."/>
            <person name="Talamas J."/>
            <person name="Tchuinga P."/>
            <person name="Tenzing P."/>
            <person name="Tesfaye S."/>
            <person name="Theodore J."/>
            <person name="Thoulutsang Y."/>
            <person name="Topham K."/>
            <person name="Towey S."/>
            <person name="Tsamla T."/>
            <person name="Tsomo N."/>
            <person name="Vallee D."/>
            <person name="Vassiliev H."/>
            <person name="Venkataraman V."/>
            <person name="Vinson J."/>
            <person name="Vo A."/>
            <person name="Wade C."/>
            <person name="Wang S."/>
            <person name="Wangchuk T."/>
            <person name="Wangdi T."/>
            <person name="Whittaker C."/>
            <person name="Wilkinson J."/>
            <person name="Wu Y."/>
            <person name="Wyman D."/>
            <person name="Yadav S."/>
            <person name="Yang S."/>
            <person name="Yang X."/>
            <person name="Yeager S."/>
            <person name="Yee E."/>
            <person name="Young G."/>
            <person name="Zainoun J."/>
            <person name="Zembeck L."/>
            <person name="Zimmer A."/>
            <person name="Zody M."/>
            <person name="Lander E."/>
        </authorList>
    </citation>
    <scope>NUCLEOTIDE SEQUENCE [LARGE SCALE GENOMIC DNA]</scope>
</reference>
<keyword evidence="3" id="KW-1185">Reference proteome</keyword>
<dbReference type="Gene3D" id="2.60.120.200">
    <property type="match status" value="1"/>
</dbReference>
<organism evidence="2 3">
    <name type="scientific">Ciona savignyi</name>
    <name type="common">Pacific transparent sea squirt</name>
    <dbReference type="NCBI Taxonomy" id="51511"/>
    <lineage>
        <taxon>Eukaryota</taxon>
        <taxon>Metazoa</taxon>
        <taxon>Chordata</taxon>
        <taxon>Tunicata</taxon>
        <taxon>Ascidiacea</taxon>
        <taxon>Phlebobranchia</taxon>
        <taxon>Cionidae</taxon>
        <taxon>Ciona</taxon>
    </lineage>
</organism>
<feature type="domain" description="MAM" evidence="1">
    <location>
        <begin position="1"/>
        <end position="137"/>
    </location>
</feature>
<dbReference type="SMART" id="SM00137">
    <property type="entry name" value="MAM"/>
    <property type="match status" value="1"/>
</dbReference>
<proteinExistence type="predicted"/>
<dbReference type="GO" id="GO:0016020">
    <property type="term" value="C:membrane"/>
    <property type="evidence" value="ECO:0007669"/>
    <property type="project" value="InterPro"/>
</dbReference>
<dbReference type="PANTHER" id="PTHR23282">
    <property type="entry name" value="APICAL ENDOSOMAL GLYCOPROTEIN PRECURSOR"/>
    <property type="match status" value="1"/>
</dbReference>
<dbReference type="SUPFAM" id="SSF49899">
    <property type="entry name" value="Concanavalin A-like lectins/glucanases"/>
    <property type="match status" value="1"/>
</dbReference>
<dbReference type="Pfam" id="PF00629">
    <property type="entry name" value="MAM"/>
    <property type="match status" value="1"/>
</dbReference>
<evidence type="ECO:0000313" key="3">
    <source>
        <dbReference type="Proteomes" id="UP000007875"/>
    </source>
</evidence>
<dbReference type="PROSITE" id="PS50060">
    <property type="entry name" value="MAM_2"/>
    <property type="match status" value="1"/>
</dbReference>
<evidence type="ECO:0000313" key="2">
    <source>
        <dbReference type="Ensembl" id="ENSCSAVP00000002002.1"/>
    </source>
</evidence>